<evidence type="ECO:0000313" key="3">
    <source>
        <dbReference type="EMBL" id="RPB12668.1"/>
    </source>
</evidence>
<keyword evidence="4" id="KW-1185">Reference proteome</keyword>
<dbReference type="OrthoDB" id="3141857at2759"/>
<sequence>MSAIGGAAGKEGLRRGARRDPELYVLFALMCGAFALAGYNFSRNPTMSSSQEPRINMVPDSAPWKDDGLENSDKNNYKYKYHPNADYRKAPKNAPSALHSVILPNVTLSKRLHEKYNKYGKDNY</sequence>
<keyword evidence="2" id="KW-1133">Transmembrane helix</keyword>
<organism evidence="3 4">
    <name type="scientific">Morchella conica CCBAS932</name>
    <dbReference type="NCBI Taxonomy" id="1392247"/>
    <lineage>
        <taxon>Eukaryota</taxon>
        <taxon>Fungi</taxon>
        <taxon>Dikarya</taxon>
        <taxon>Ascomycota</taxon>
        <taxon>Pezizomycotina</taxon>
        <taxon>Pezizomycetes</taxon>
        <taxon>Pezizales</taxon>
        <taxon>Morchellaceae</taxon>
        <taxon>Morchella</taxon>
    </lineage>
</organism>
<protein>
    <submittedName>
        <fullName evidence="3">Uncharacterized protein</fullName>
    </submittedName>
</protein>
<keyword evidence="2" id="KW-0472">Membrane</keyword>
<dbReference type="PANTHER" id="PTHR40466">
    <property type="entry name" value="EXPRESSED PROTEIN"/>
    <property type="match status" value="1"/>
</dbReference>
<feature type="compositionally biased region" description="Basic and acidic residues" evidence="1">
    <location>
        <begin position="63"/>
        <end position="76"/>
    </location>
</feature>
<dbReference type="PANTHER" id="PTHR40466:SF1">
    <property type="entry name" value="FUNGAL PROTEIN"/>
    <property type="match status" value="1"/>
</dbReference>
<evidence type="ECO:0000256" key="1">
    <source>
        <dbReference type="SAM" id="MobiDB-lite"/>
    </source>
</evidence>
<reference evidence="3 4" key="1">
    <citation type="journal article" date="2018" name="Nat. Ecol. Evol.">
        <title>Pezizomycetes genomes reveal the molecular basis of ectomycorrhizal truffle lifestyle.</title>
        <authorList>
            <person name="Murat C."/>
            <person name="Payen T."/>
            <person name="Noel B."/>
            <person name="Kuo A."/>
            <person name="Morin E."/>
            <person name="Chen J."/>
            <person name="Kohler A."/>
            <person name="Krizsan K."/>
            <person name="Balestrini R."/>
            <person name="Da Silva C."/>
            <person name="Montanini B."/>
            <person name="Hainaut M."/>
            <person name="Levati E."/>
            <person name="Barry K.W."/>
            <person name="Belfiori B."/>
            <person name="Cichocki N."/>
            <person name="Clum A."/>
            <person name="Dockter R.B."/>
            <person name="Fauchery L."/>
            <person name="Guy J."/>
            <person name="Iotti M."/>
            <person name="Le Tacon F."/>
            <person name="Lindquist E.A."/>
            <person name="Lipzen A."/>
            <person name="Malagnac F."/>
            <person name="Mello A."/>
            <person name="Molinier V."/>
            <person name="Miyauchi S."/>
            <person name="Poulain J."/>
            <person name="Riccioni C."/>
            <person name="Rubini A."/>
            <person name="Sitrit Y."/>
            <person name="Splivallo R."/>
            <person name="Traeger S."/>
            <person name="Wang M."/>
            <person name="Zifcakova L."/>
            <person name="Wipf D."/>
            <person name="Zambonelli A."/>
            <person name="Paolocci F."/>
            <person name="Nowrousian M."/>
            <person name="Ottonello S."/>
            <person name="Baldrian P."/>
            <person name="Spatafora J.W."/>
            <person name="Henrissat B."/>
            <person name="Nagy L.G."/>
            <person name="Aury J.M."/>
            <person name="Wincker P."/>
            <person name="Grigoriev I.V."/>
            <person name="Bonfante P."/>
            <person name="Martin F.M."/>
        </authorList>
    </citation>
    <scope>NUCLEOTIDE SEQUENCE [LARGE SCALE GENOMIC DNA]</scope>
    <source>
        <strain evidence="3 4">CCBAS932</strain>
    </source>
</reference>
<dbReference type="Proteomes" id="UP000277580">
    <property type="component" value="Unassembled WGS sequence"/>
</dbReference>
<proteinExistence type="predicted"/>
<feature type="transmembrane region" description="Helical" evidence="2">
    <location>
        <begin position="23"/>
        <end position="41"/>
    </location>
</feature>
<evidence type="ECO:0000256" key="2">
    <source>
        <dbReference type="SAM" id="Phobius"/>
    </source>
</evidence>
<dbReference type="InterPro" id="IPR039965">
    <property type="entry name" value="C3H7.08c"/>
</dbReference>
<evidence type="ECO:0000313" key="4">
    <source>
        <dbReference type="Proteomes" id="UP000277580"/>
    </source>
</evidence>
<dbReference type="InParanoid" id="A0A3N4KT45"/>
<name>A0A3N4KT45_9PEZI</name>
<keyword evidence="2" id="KW-0812">Transmembrane</keyword>
<dbReference type="AlphaFoldDB" id="A0A3N4KT45"/>
<feature type="region of interest" description="Disordered" evidence="1">
    <location>
        <begin position="45"/>
        <end position="77"/>
    </location>
</feature>
<accession>A0A3N4KT45</accession>
<dbReference type="EMBL" id="ML119127">
    <property type="protein sequence ID" value="RPB12668.1"/>
    <property type="molecule type" value="Genomic_DNA"/>
</dbReference>
<gene>
    <name evidence="3" type="ORF">P167DRAFT_522772</name>
</gene>